<reference evidence="2" key="1">
    <citation type="submission" date="2018-06" db="EMBL/GenBank/DDBJ databases">
        <authorList>
            <person name="Zhirakovskaya E."/>
        </authorList>
    </citation>
    <scope>NUCLEOTIDE SEQUENCE</scope>
</reference>
<dbReference type="InterPro" id="IPR001789">
    <property type="entry name" value="Sig_transdc_resp-reg_receiver"/>
</dbReference>
<sequence length="155" mass="17095">MNANKKPLVILMADDDEDDCLLAKKALEKADIGGRLDFVTDGEALLDYLCHRGDYAETAKFPKPDIILLDLNMPKMNGIEALKGIKANPELCHIPTIILTTSRADCDISESYSLGANSFITKPVSFMGLVDMMHNIKTYWFDVVELPNGSVAKNC</sequence>
<dbReference type="SMART" id="SM00448">
    <property type="entry name" value="REC"/>
    <property type="match status" value="1"/>
</dbReference>
<gene>
    <name evidence="2" type="ORF">MNBD_GAMMA26-2563</name>
</gene>
<feature type="domain" description="Response regulatory" evidence="1">
    <location>
        <begin position="9"/>
        <end position="137"/>
    </location>
</feature>
<dbReference type="InterPro" id="IPR052893">
    <property type="entry name" value="TCS_response_regulator"/>
</dbReference>
<dbReference type="EMBL" id="UOFX01000095">
    <property type="protein sequence ID" value="VAX11837.1"/>
    <property type="molecule type" value="Genomic_DNA"/>
</dbReference>
<dbReference type="PANTHER" id="PTHR44520">
    <property type="entry name" value="RESPONSE REGULATOR RCP1-RELATED"/>
    <property type="match status" value="1"/>
</dbReference>
<proteinExistence type="predicted"/>
<dbReference type="Gene3D" id="3.40.50.2300">
    <property type="match status" value="1"/>
</dbReference>
<evidence type="ECO:0000259" key="1">
    <source>
        <dbReference type="PROSITE" id="PS50110"/>
    </source>
</evidence>
<name>A0A3B1C4K1_9ZZZZ</name>
<dbReference type="PROSITE" id="PS50110">
    <property type="entry name" value="RESPONSE_REGULATORY"/>
    <property type="match status" value="1"/>
</dbReference>
<dbReference type="CDD" id="cd17557">
    <property type="entry name" value="REC_Rcp-like"/>
    <property type="match status" value="1"/>
</dbReference>
<dbReference type="InterPro" id="IPR011006">
    <property type="entry name" value="CheY-like_superfamily"/>
</dbReference>
<dbReference type="GO" id="GO:0000160">
    <property type="term" value="P:phosphorelay signal transduction system"/>
    <property type="evidence" value="ECO:0007669"/>
    <property type="project" value="InterPro"/>
</dbReference>
<protein>
    <submittedName>
        <fullName evidence="2">Two-component transcriptional response regulator, LuxR family</fullName>
    </submittedName>
</protein>
<organism evidence="2">
    <name type="scientific">hydrothermal vent metagenome</name>
    <dbReference type="NCBI Taxonomy" id="652676"/>
    <lineage>
        <taxon>unclassified sequences</taxon>
        <taxon>metagenomes</taxon>
        <taxon>ecological metagenomes</taxon>
    </lineage>
</organism>
<evidence type="ECO:0000313" key="2">
    <source>
        <dbReference type="EMBL" id="VAX11837.1"/>
    </source>
</evidence>
<dbReference type="AlphaFoldDB" id="A0A3B1C4K1"/>
<dbReference type="Pfam" id="PF00072">
    <property type="entry name" value="Response_reg"/>
    <property type="match status" value="1"/>
</dbReference>
<dbReference type="PANTHER" id="PTHR44520:SF2">
    <property type="entry name" value="RESPONSE REGULATOR RCP1"/>
    <property type="match status" value="1"/>
</dbReference>
<dbReference type="SUPFAM" id="SSF52172">
    <property type="entry name" value="CheY-like"/>
    <property type="match status" value="1"/>
</dbReference>
<accession>A0A3B1C4K1</accession>